<feature type="transmembrane region" description="Helical" evidence="1">
    <location>
        <begin position="6"/>
        <end position="24"/>
    </location>
</feature>
<dbReference type="EMBL" id="AP013063">
    <property type="protein sequence ID" value="BAO36771.1"/>
    <property type="molecule type" value="Genomic_DNA"/>
</dbReference>
<name>A0AAT9F5S0_SERMA</name>
<dbReference type="AlphaFoldDB" id="A0AAT9F5S0"/>
<evidence type="ECO:0000256" key="1">
    <source>
        <dbReference type="SAM" id="Phobius"/>
    </source>
</evidence>
<organism evidence="2">
    <name type="scientific">Serratia marcescens SM39</name>
    <dbReference type="NCBI Taxonomy" id="1334564"/>
    <lineage>
        <taxon>Bacteria</taxon>
        <taxon>Pseudomonadati</taxon>
        <taxon>Pseudomonadota</taxon>
        <taxon>Gammaproteobacteria</taxon>
        <taxon>Enterobacterales</taxon>
        <taxon>Yersiniaceae</taxon>
        <taxon>Serratia</taxon>
    </lineage>
</organism>
<gene>
    <name evidence="2" type="ORF">SM39_4867</name>
</gene>
<sequence>MWVLQYLQIANYSLIIPLLFGVIYDGYYTVQDINSAVWREVNLENVRGIQ</sequence>
<keyword evidence="1" id="KW-1133">Transmembrane helix</keyword>
<proteinExistence type="predicted"/>
<protein>
    <submittedName>
        <fullName evidence="2">Uncharacterized protein</fullName>
    </submittedName>
</protein>
<evidence type="ECO:0000313" key="2">
    <source>
        <dbReference type="EMBL" id="BAO36771.1"/>
    </source>
</evidence>
<reference evidence="2" key="1">
    <citation type="journal article" date="2014" name="Genome Biol. Evol.">
        <title>Genome evolution and plasticity of Serratia marcescens, an important multidrug-resistant nosocomial pathogen.</title>
        <authorList>
            <person name="Iguchi A."/>
            <person name="Nagaya Y."/>
            <person name="Pradel E."/>
            <person name="Ooka T."/>
            <person name="Ogura Y."/>
            <person name="Katsura K."/>
            <person name="Kurokawa K."/>
            <person name="Oshima K."/>
            <person name="Hattori M."/>
            <person name="Parkhill J."/>
            <person name="Sebaihia M."/>
            <person name="Coulthurst S.J."/>
            <person name="Gotoh N."/>
            <person name="Thomson N.R."/>
            <person name="Ewbank J.J."/>
            <person name="Hayashi T."/>
        </authorList>
    </citation>
    <scope>NUCLEOTIDE SEQUENCE</scope>
    <source>
        <strain evidence="2">SM39</strain>
    </source>
</reference>
<keyword evidence="1" id="KW-0472">Membrane</keyword>
<dbReference type="KEGG" id="smar:SM39_4867"/>
<keyword evidence="1" id="KW-0812">Transmembrane</keyword>
<accession>A0AAT9F5S0</accession>